<name>A0A263CZN5_9PSEU</name>
<proteinExistence type="inferred from homology"/>
<evidence type="ECO:0000256" key="4">
    <source>
        <dbReference type="ARBA" id="ARBA00023136"/>
    </source>
</evidence>
<keyword evidence="3" id="KW-0732">Signal</keyword>
<feature type="transmembrane region" description="Helical" evidence="7">
    <location>
        <begin position="21"/>
        <end position="41"/>
    </location>
</feature>
<keyword evidence="9" id="KW-1185">Reference proteome</keyword>
<dbReference type="RefSeq" id="WP_094864214.1">
    <property type="nucleotide sequence ID" value="NZ_NKYE01000012.1"/>
</dbReference>
<keyword evidence="5" id="KW-0564">Palmitate</keyword>
<dbReference type="Gene3D" id="3.40.190.10">
    <property type="entry name" value="Periplasmic binding protein-like II"/>
    <property type="match status" value="2"/>
</dbReference>
<gene>
    <name evidence="8" type="ORF">CFN78_19115</name>
</gene>
<evidence type="ECO:0000256" key="7">
    <source>
        <dbReference type="SAM" id="Phobius"/>
    </source>
</evidence>
<organism evidence="8 9">
    <name type="scientific">Amycolatopsis antarctica</name>
    <dbReference type="NCBI Taxonomy" id="1854586"/>
    <lineage>
        <taxon>Bacteria</taxon>
        <taxon>Bacillati</taxon>
        <taxon>Actinomycetota</taxon>
        <taxon>Actinomycetes</taxon>
        <taxon>Pseudonocardiales</taxon>
        <taxon>Pseudonocardiaceae</taxon>
        <taxon>Amycolatopsis</taxon>
    </lineage>
</organism>
<dbReference type="AlphaFoldDB" id="A0A263CZN5"/>
<evidence type="ECO:0000313" key="9">
    <source>
        <dbReference type="Proteomes" id="UP000242444"/>
    </source>
</evidence>
<keyword evidence="4 7" id="KW-0472">Membrane</keyword>
<comment type="caution">
    <text evidence="8">The sequence shown here is derived from an EMBL/GenBank/DDBJ whole genome shotgun (WGS) entry which is preliminary data.</text>
</comment>
<dbReference type="EMBL" id="NKYE01000012">
    <property type="protein sequence ID" value="OZM71632.1"/>
    <property type="molecule type" value="Genomic_DNA"/>
</dbReference>
<dbReference type="SUPFAM" id="SSF53850">
    <property type="entry name" value="Periplasmic binding protein-like II"/>
    <property type="match status" value="1"/>
</dbReference>
<sequence>MPENDTDPNVLPEKPRRGKGFILGAGAVAVLLVAAVVTFVVTGQDDSPRADGRTAVRIGVTDASSEYWTTFKDLAAAEGIDIETVNFSDYNQANPALSQGQIDLNLFQHVLFLANYNASSGDSLTPIGSTYVVPLGLYSGSHGALAEIPQGGTVAIPNDPSNQARALLVLQAAGLVSLRGGGNVLSTPAEIDTAASKVGVTPVEAAQTAASLDSVDASVVNNNYALDADLDPSKALFNDDPASPAAEPYINAIVSRAEDKNNPAYLTVARLYKDKRVADQVQAESRGTSVLVDRPQADLEAILGRLTETVRATAN</sequence>
<dbReference type="PANTHER" id="PTHR30429">
    <property type="entry name" value="D-METHIONINE-BINDING LIPOPROTEIN METQ"/>
    <property type="match status" value="1"/>
</dbReference>
<keyword evidence="6" id="KW-0449">Lipoprotein</keyword>
<evidence type="ECO:0000256" key="2">
    <source>
        <dbReference type="ARBA" id="ARBA00008973"/>
    </source>
</evidence>
<comment type="similarity">
    <text evidence="2">Belongs to the NlpA lipoprotein family.</text>
</comment>
<reference evidence="8 9" key="1">
    <citation type="submission" date="2017-07" db="EMBL/GenBank/DDBJ databases">
        <title>Amycolatopsis antarcticus sp. nov., isolated from the surface of an Antarcticus brown macroalga.</title>
        <authorList>
            <person name="Wang J."/>
            <person name="Leiva S."/>
            <person name="Huang J."/>
            <person name="Huang Y."/>
        </authorList>
    </citation>
    <scope>NUCLEOTIDE SEQUENCE [LARGE SCALE GENOMIC DNA]</scope>
    <source>
        <strain evidence="8 9">AU-G6</strain>
    </source>
</reference>
<accession>A0A263CZN5</accession>
<evidence type="ECO:0000256" key="1">
    <source>
        <dbReference type="ARBA" id="ARBA00004635"/>
    </source>
</evidence>
<evidence type="ECO:0000256" key="5">
    <source>
        <dbReference type="ARBA" id="ARBA00023139"/>
    </source>
</evidence>
<dbReference type="InterPro" id="IPR004872">
    <property type="entry name" value="Lipoprotein_NlpA"/>
</dbReference>
<protein>
    <submittedName>
        <fullName evidence="8">Methionine ABC transporter substrate-binding protein</fullName>
    </submittedName>
</protein>
<dbReference type="InParanoid" id="A0A263CZN5"/>
<keyword evidence="7" id="KW-0812">Transmembrane</keyword>
<comment type="subcellular location">
    <subcellularLocation>
        <location evidence="1">Membrane</location>
        <topology evidence="1">Lipid-anchor</topology>
    </subcellularLocation>
</comment>
<dbReference type="OrthoDB" id="9812878at2"/>
<dbReference type="PANTHER" id="PTHR30429:SF3">
    <property type="entry name" value="LIPOPROTEIN"/>
    <property type="match status" value="1"/>
</dbReference>
<evidence type="ECO:0000256" key="6">
    <source>
        <dbReference type="ARBA" id="ARBA00023288"/>
    </source>
</evidence>
<dbReference type="Proteomes" id="UP000242444">
    <property type="component" value="Unassembled WGS sequence"/>
</dbReference>
<evidence type="ECO:0000313" key="8">
    <source>
        <dbReference type="EMBL" id="OZM71632.1"/>
    </source>
</evidence>
<dbReference type="GO" id="GO:0016020">
    <property type="term" value="C:membrane"/>
    <property type="evidence" value="ECO:0007669"/>
    <property type="project" value="UniProtKB-SubCell"/>
</dbReference>
<dbReference type="Pfam" id="PF03180">
    <property type="entry name" value="Lipoprotein_9"/>
    <property type="match status" value="1"/>
</dbReference>
<keyword evidence="7" id="KW-1133">Transmembrane helix</keyword>
<evidence type="ECO:0000256" key="3">
    <source>
        <dbReference type="ARBA" id="ARBA00022729"/>
    </source>
</evidence>